<organism evidence="1">
    <name type="scientific">Arundo donax</name>
    <name type="common">Giant reed</name>
    <name type="synonym">Donax arundinaceus</name>
    <dbReference type="NCBI Taxonomy" id="35708"/>
    <lineage>
        <taxon>Eukaryota</taxon>
        <taxon>Viridiplantae</taxon>
        <taxon>Streptophyta</taxon>
        <taxon>Embryophyta</taxon>
        <taxon>Tracheophyta</taxon>
        <taxon>Spermatophyta</taxon>
        <taxon>Magnoliopsida</taxon>
        <taxon>Liliopsida</taxon>
        <taxon>Poales</taxon>
        <taxon>Poaceae</taxon>
        <taxon>PACMAD clade</taxon>
        <taxon>Arundinoideae</taxon>
        <taxon>Arundineae</taxon>
        <taxon>Arundo</taxon>
    </lineage>
</organism>
<reference evidence="1" key="1">
    <citation type="submission" date="2014-09" db="EMBL/GenBank/DDBJ databases">
        <authorList>
            <person name="Magalhaes I.L.F."/>
            <person name="Oliveira U."/>
            <person name="Santos F.R."/>
            <person name="Vidigal T.H.D.A."/>
            <person name="Brescovit A.D."/>
            <person name="Santos A.J."/>
        </authorList>
    </citation>
    <scope>NUCLEOTIDE SEQUENCE</scope>
    <source>
        <tissue evidence="1">Shoot tissue taken approximately 20 cm above the soil surface</tissue>
    </source>
</reference>
<evidence type="ECO:0000313" key="1">
    <source>
        <dbReference type="EMBL" id="JAE34137.1"/>
    </source>
</evidence>
<reference evidence="1" key="2">
    <citation type="journal article" date="2015" name="Data Brief">
        <title>Shoot transcriptome of the giant reed, Arundo donax.</title>
        <authorList>
            <person name="Barrero R.A."/>
            <person name="Guerrero F.D."/>
            <person name="Moolhuijzen P."/>
            <person name="Goolsby J.A."/>
            <person name="Tidwell J."/>
            <person name="Bellgard S.E."/>
            <person name="Bellgard M.I."/>
        </authorList>
    </citation>
    <scope>NUCLEOTIDE SEQUENCE</scope>
    <source>
        <tissue evidence="1">Shoot tissue taken approximately 20 cm above the soil surface</tissue>
    </source>
</reference>
<sequence length="154" mass="18722">MKIVMLLFCINQKIWILLYLWPCYKKIWSSPQGAKIREDKIWWQGIEHLHALPCHYLHHQWRSPAIWRAPFLKIEEGWKRQGLVQQCKKIVWQIGQLIAKPRAYDISTMKNGPLITLVLRHFSCMWWRNCWSIWLEMKKSLQCRLLLNLKQVMI</sequence>
<accession>A0A0A9HBN4</accession>
<proteinExistence type="predicted"/>
<protein>
    <submittedName>
        <fullName evidence="1">Uncharacterized protein</fullName>
    </submittedName>
</protein>
<name>A0A0A9HBN4_ARUDO</name>
<dbReference type="AlphaFoldDB" id="A0A0A9HBN4"/>
<dbReference type="EMBL" id="GBRH01163759">
    <property type="protein sequence ID" value="JAE34137.1"/>
    <property type="molecule type" value="Transcribed_RNA"/>
</dbReference>